<dbReference type="KEGG" id="pbh:AAW51_4241"/>
<evidence type="ECO:0000313" key="1">
    <source>
        <dbReference type="EMBL" id="AKJ30932.1"/>
    </source>
</evidence>
<sequence length="137" mass="15538">MTDRPLTETQRQVLEHAIDHTEGRIEWFPPQVKGAARSRVLRSLFNRALVITDGANWRVAVQAYDLLGRERPKHHRVDPFEELDRLLAVAQALWELEQHKPKLHEPLRPYGGDAARRRAAPLVAASSVAPGWASRAT</sequence>
<protein>
    <submittedName>
        <fullName evidence="1">Uncharacterized protein</fullName>
    </submittedName>
</protein>
<reference evidence="1 2" key="1">
    <citation type="submission" date="2015-05" db="EMBL/GenBank/DDBJ databases">
        <authorList>
            <person name="Tang B."/>
            <person name="Yu Y."/>
        </authorList>
    </citation>
    <scope>NUCLEOTIDE SEQUENCE [LARGE SCALE GENOMIC DNA]</scope>
    <source>
        <strain evidence="1 2">DSM 7029</strain>
    </source>
</reference>
<gene>
    <name evidence="1" type="ORF">AAW51_4241</name>
</gene>
<evidence type="ECO:0000313" key="2">
    <source>
        <dbReference type="Proteomes" id="UP000035352"/>
    </source>
</evidence>
<dbReference type="OrthoDB" id="6057673at2"/>
<dbReference type="EMBL" id="CP011371">
    <property type="protein sequence ID" value="AKJ30932.1"/>
    <property type="molecule type" value="Genomic_DNA"/>
</dbReference>
<name>A0A0G3BNF5_9BURK</name>
<proteinExistence type="predicted"/>
<accession>A0A0G3BNF5</accession>
<keyword evidence="2" id="KW-1185">Reference proteome</keyword>
<dbReference type="Proteomes" id="UP000035352">
    <property type="component" value="Chromosome"/>
</dbReference>
<dbReference type="STRING" id="413882.AAW51_4241"/>
<organism evidence="1 2">
    <name type="scientific">Caldimonas brevitalea</name>
    <dbReference type="NCBI Taxonomy" id="413882"/>
    <lineage>
        <taxon>Bacteria</taxon>
        <taxon>Pseudomonadati</taxon>
        <taxon>Pseudomonadota</taxon>
        <taxon>Betaproteobacteria</taxon>
        <taxon>Burkholderiales</taxon>
        <taxon>Sphaerotilaceae</taxon>
        <taxon>Caldimonas</taxon>
    </lineage>
</organism>
<dbReference type="RefSeq" id="WP_053013824.1">
    <property type="nucleotide sequence ID" value="NZ_CP011371.1"/>
</dbReference>
<dbReference type="AlphaFoldDB" id="A0A0G3BNF5"/>